<feature type="compositionally biased region" description="Polar residues" evidence="1">
    <location>
        <begin position="478"/>
        <end position="488"/>
    </location>
</feature>
<dbReference type="AlphaFoldDB" id="A0AAD8WZJ1"/>
<protein>
    <recommendedName>
        <fullName evidence="2">Reverse transcriptase Ty1/copia-type domain-containing protein</fullName>
    </recommendedName>
</protein>
<dbReference type="EMBL" id="JAUUTY010000002">
    <property type="protein sequence ID" value="KAK1686520.1"/>
    <property type="molecule type" value="Genomic_DNA"/>
</dbReference>
<sequence>MTTSSGSDSVSSSKSSIGSIGTRVINPTLNFSAGSSSSSSSAGPFNFAPLITVRLGVDNYLYWRAQVIQVLRSHLLLGFVDGSFPCPEEEVDNPKAVDDAKAPRRIYNHEFTAWHQQDAAILSAIMSTSTEAVQGMVIFSTTAHDAWSALAASFSSQSTARSMAIRRQLQEAKKLDSTMTVYFNKVKGLADTLASIGQPLRPEEFVDYILAGLDDDYEAIVEVISNRTTPISTRDLFAQLLSKEQRVEAKKAEQHGGHNFHSANAASKGGGAKAPYRSDYRSEYRPDPRNQGKPVYFNKPAGMGYNSGGGGGSANHGGRGGGYNHGGRGGGYNNGGRGGGYNSYNHGNGGRGDEGNRPICQICDKVGHVASRCFKRFKTEYLGVDNDGRYMDRQVAAATTHGHGGQTTSYNVDSGWYMDTGATDHLTNHLDKLTVKENYTGTDQVHAANGNGNGRGARLELLTGDQDADHVDQLHASPSVQRNAGSHSAHSDSATAPEPASPPPSAPASGPRRLDFSSPDASGPSAHLPPPAPPAALERVVTRLQRGIRQPKQRLDGTIAWSATCMAHAAERAASEPRDLHDALSTNSWKQAMDTEYRALLQNHTWRLVPPQPGVNVIDSKWVYKIKRNSDGSIERYKARLVAKGFRQRYGQDYEETFSPVVKPTTIRLLLSVAVSRGWHLRQLDIQNAFLNGVLEEQVFMRQPPGFEDPTRPHHLCHLQKAIYGLKQAPRAWHARLSSVLGSLGFRASTADTSLFILSRSGLTMFLLVYVDDIIVISSSSSATERLIRAMGAAFAVKDLGRLHYFLGIEVHHQSSSLVLSQKKYAIDLLQRAGMLKCAPASTPMTVTDRLSAHEGTLLTADEATRYRSIVGGLQYLTLTRPDISFAVNKVCQFLHAPRDPHWTAVKRILRFIKFTCSHGLQLRHTSDTLLSAFSDADWAGNLDDRRSTGGHAIFYGGNLIAWTAQSDTYIMV</sequence>
<evidence type="ECO:0000313" key="4">
    <source>
        <dbReference type="Proteomes" id="UP001231189"/>
    </source>
</evidence>
<feature type="domain" description="Reverse transcriptase Ty1/copia-type" evidence="2">
    <location>
        <begin position="603"/>
        <end position="846"/>
    </location>
</feature>
<evidence type="ECO:0000259" key="2">
    <source>
        <dbReference type="Pfam" id="PF07727"/>
    </source>
</evidence>
<feature type="region of interest" description="Disordered" evidence="1">
    <location>
        <begin position="248"/>
        <end position="301"/>
    </location>
</feature>
<feature type="region of interest" description="Disordered" evidence="1">
    <location>
        <begin position="478"/>
        <end position="534"/>
    </location>
</feature>
<name>A0AAD8WZJ1_LOLMU</name>
<evidence type="ECO:0000256" key="1">
    <source>
        <dbReference type="SAM" id="MobiDB-lite"/>
    </source>
</evidence>
<dbReference type="InterPro" id="IPR013103">
    <property type="entry name" value="RVT_2"/>
</dbReference>
<accession>A0AAD8WZJ1</accession>
<dbReference type="PANTHER" id="PTHR47481:SF31">
    <property type="entry name" value="OS01G0873500 PROTEIN"/>
    <property type="match status" value="1"/>
</dbReference>
<dbReference type="InterPro" id="IPR043502">
    <property type="entry name" value="DNA/RNA_pol_sf"/>
</dbReference>
<dbReference type="SUPFAM" id="SSF56672">
    <property type="entry name" value="DNA/RNA polymerases"/>
    <property type="match status" value="1"/>
</dbReference>
<gene>
    <name evidence="3" type="ORF">QYE76_047368</name>
</gene>
<feature type="compositionally biased region" description="Basic and acidic residues" evidence="1">
    <location>
        <begin position="276"/>
        <end position="290"/>
    </location>
</feature>
<reference evidence="3" key="1">
    <citation type="submission" date="2023-07" db="EMBL/GenBank/DDBJ databases">
        <title>A chromosome-level genome assembly of Lolium multiflorum.</title>
        <authorList>
            <person name="Chen Y."/>
            <person name="Copetti D."/>
            <person name="Kolliker R."/>
            <person name="Studer B."/>
        </authorList>
    </citation>
    <scope>NUCLEOTIDE SEQUENCE</scope>
    <source>
        <strain evidence="3">02402/16</strain>
        <tissue evidence="3">Leaf</tissue>
    </source>
</reference>
<keyword evidence="4" id="KW-1185">Reference proteome</keyword>
<dbReference type="Pfam" id="PF07727">
    <property type="entry name" value="RVT_2"/>
    <property type="match status" value="1"/>
</dbReference>
<organism evidence="3 4">
    <name type="scientific">Lolium multiflorum</name>
    <name type="common">Italian ryegrass</name>
    <name type="synonym">Lolium perenne subsp. multiflorum</name>
    <dbReference type="NCBI Taxonomy" id="4521"/>
    <lineage>
        <taxon>Eukaryota</taxon>
        <taxon>Viridiplantae</taxon>
        <taxon>Streptophyta</taxon>
        <taxon>Embryophyta</taxon>
        <taxon>Tracheophyta</taxon>
        <taxon>Spermatophyta</taxon>
        <taxon>Magnoliopsida</taxon>
        <taxon>Liliopsida</taxon>
        <taxon>Poales</taxon>
        <taxon>Poaceae</taxon>
        <taxon>BOP clade</taxon>
        <taxon>Pooideae</taxon>
        <taxon>Poodae</taxon>
        <taxon>Poeae</taxon>
        <taxon>Poeae Chloroplast Group 2 (Poeae type)</taxon>
        <taxon>Loliodinae</taxon>
        <taxon>Loliinae</taxon>
        <taxon>Lolium</taxon>
    </lineage>
</organism>
<comment type="caution">
    <text evidence="3">The sequence shown here is derived from an EMBL/GenBank/DDBJ whole genome shotgun (WGS) entry which is preliminary data.</text>
</comment>
<evidence type="ECO:0000313" key="3">
    <source>
        <dbReference type="EMBL" id="KAK1686520.1"/>
    </source>
</evidence>
<dbReference type="PANTHER" id="PTHR47481">
    <property type="match status" value="1"/>
</dbReference>
<dbReference type="Pfam" id="PF14223">
    <property type="entry name" value="Retrotran_gag_2"/>
    <property type="match status" value="1"/>
</dbReference>
<proteinExistence type="predicted"/>
<dbReference type="Proteomes" id="UP001231189">
    <property type="component" value="Unassembled WGS sequence"/>
</dbReference>